<accession>A0ACC2P764</accession>
<evidence type="ECO:0000313" key="2">
    <source>
        <dbReference type="Proteomes" id="UP001239111"/>
    </source>
</evidence>
<dbReference type="EMBL" id="CM056742">
    <property type="protein sequence ID" value="KAJ8679419.1"/>
    <property type="molecule type" value="Genomic_DNA"/>
</dbReference>
<evidence type="ECO:0000313" key="1">
    <source>
        <dbReference type="EMBL" id="KAJ8679419.1"/>
    </source>
</evidence>
<gene>
    <name evidence="1" type="ORF">QAD02_015206</name>
</gene>
<name>A0ACC2P764_9HYME</name>
<organism evidence="1 2">
    <name type="scientific">Eretmocerus hayati</name>
    <dbReference type="NCBI Taxonomy" id="131215"/>
    <lineage>
        <taxon>Eukaryota</taxon>
        <taxon>Metazoa</taxon>
        <taxon>Ecdysozoa</taxon>
        <taxon>Arthropoda</taxon>
        <taxon>Hexapoda</taxon>
        <taxon>Insecta</taxon>
        <taxon>Pterygota</taxon>
        <taxon>Neoptera</taxon>
        <taxon>Endopterygota</taxon>
        <taxon>Hymenoptera</taxon>
        <taxon>Apocrita</taxon>
        <taxon>Proctotrupomorpha</taxon>
        <taxon>Chalcidoidea</taxon>
        <taxon>Aphelinidae</taxon>
        <taxon>Aphelininae</taxon>
        <taxon>Eretmocerus</taxon>
    </lineage>
</organism>
<dbReference type="Proteomes" id="UP001239111">
    <property type="component" value="Chromosome 2"/>
</dbReference>
<reference evidence="1" key="1">
    <citation type="submission" date="2023-04" db="EMBL/GenBank/DDBJ databases">
        <title>A chromosome-level genome assembly of the parasitoid wasp Eretmocerus hayati.</title>
        <authorList>
            <person name="Zhong Y."/>
            <person name="Liu S."/>
            <person name="Liu Y."/>
        </authorList>
    </citation>
    <scope>NUCLEOTIDE SEQUENCE</scope>
    <source>
        <strain evidence="1">ZJU_SS_LIU_2023</strain>
    </source>
</reference>
<proteinExistence type="predicted"/>
<sequence>MSYSFESCAEDYPYDDTRSEESLGRKSTSPFTLLWAFGLNSTVPIVNLGSKSQTLIAYACAHIAVIYDYSARELFPLQGHKHYVESLSVDQSGRWLFSADFGKDSTLVIWDIDTKIPICTIFNPHGKHGLTAASLSPDAKYVVTIGNEKVQSVKIWMWTLGKKSPDAENTIDDIGDERVKQISFNNENVTIFALTTDQRVLFAIWDRNEQKCNVFHPAIMKKPSNYGVLNNTTFLSKSTKAFTGTVNGFILVWKVEMESGLEGQIRAQHIKTVSLQKANITRIVDHDGMIITGNSDGEINFYDCDLKILYWCRDCGLDSIVSISFDLPRRASRTTDSESAVDLENALVKNQKNANECSMKSEDFEDMRVPCEIPSNTAINIGYLPKSRSRKNPSERYLRFQEKFEKFQVPRDATLADQEFRVAKLIVATKGGKLAWIDISRLKCRLISNYFESTLTAMDTHPLSEYFVTSDANGTIFLFNYANRQLMLKKSIPPAPDLLQILREEFSEGRINHVSNLHNYKHQNASYCTVLKYSPSGKVLTCATDNGLMWVLHPDTLDPVDPVPYRHSSTVILGTEFSECSSYVACYDAAMTVIVLKAISHDQKENPTHYEFIGKFRSHKAPIKQLLFGKPLEEQNTTPRLLSLSEDYDLIEYDLNKSGPYPKPGLVILRVDQIRLNEIPLSMNWYPQFHNTDESIIISNSDYKFNLIDSLRKGVEAVILGPTFTSPVKKTIICRHGSTDVTAYMVFASTKEIGLQLLPFDGNPYKIIGLIGHPQEISWMRISSCGKILFTLGRDDQSVLMWKINFRAVDVMHRLGGTGLSPFYCLINAGKDGWLFNEMQDLFVFSQILQQGVNTMKTREISDEVSIKQLPNLLRAIGFYPSKYELKVLMDQISKEVNSVGKHSDKINFEEFVKLYINYRPTFGISTQQIANAFRILGQKDDLGEDFLTKYEFLDILSGRTNVTRQKSGQTSGEILDPHELQHHLSELMLRVADGTVTKQKKSSHAMDQIIDLLSDRISYKDFMDKIMGIKILHETEVDI</sequence>
<comment type="caution">
    <text evidence="1">The sequence shown here is derived from an EMBL/GenBank/DDBJ whole genome shotgun (WGS) entry which is preliminary data.</text>
</comment>
<protein>
    <submittedName>
        <fullName evidence="1">Uncharacterized protein</fullName>
    </submittedName>
</protein>
<keyword evidence="2" id="KW-1185">Reference proteome</keyword>